<protein>
    <recommendedName>
        <fullName evidence="11 15">Ubiquitin carboxyl-terminal hydrolase</fullName>
        <ecNumber evidence="11 15">3.4.19.12</ecNumber>
    </recommendedName>
</protein>
<dbReference type="InterPro" id="IPR001607">
    <property type="entry name" value="Znf_UBP"/>
</dbReference>
<proteinExistence type="inferred from homology"/>
<keyword evidence="7 11" id="KW-0833">Ubl conjugation pathway</keyword>
<dbReference type="Pfam" id="PF02148">
    <property type="entry name" value="zf-UBP"/>
    <property type="match status" value="1"/>
</dbReference>
<dbReference type="PROSITE" id="PS00972">
    <property type="entry name" value="USP_1"/>
    <property type="match status" value="1"/>
</dbReference>
<evidence type="ECO:0000256" key="10">
    <source>
        <dbReference type="ARBA" id="ARBA00022833"/>
    </source>
</evidence>
<dbReference type="FunFam" id="1.10.8.10:FF:000003">
    <property type="entry name" value="UV excision repair protein RAD23 homolog"/>
    <property type="match status" value="1"/>
</dbReference>
<evidence type="ECO:0000256" key="4">
    <source>
        <dbReference type="ARBA" id="ARBA00022723"/>
    </source>
</evidence>
<dbReference type="InterPro" id="IPR050185">
    <property type="entry name" value="Ub_carboxyl-term_hydrolase"/>
</dbReference>
<dbReference type="Gene3D" id="3.90.70.10">
    <property type="entry name" value="Cysteine proteinases"/>
    <property type="match status" value="1"/>
</dbReference>
<gene>
    <name evidence="19" type="ORF">KP79_PYT21761</name>
</gene>
<evidence type="ECO:0000259" key="17">
    <source>
        <dbReference type="PROSITE" id="PS50235"/>
    </source>
</evidence>
<evidence type="ECO:0000259" key="18">
    <source>
        <dbReference type="PROSITE" id="PS50271"/>
    </source>
</evidence>
<evidence type="ECO:0000256" key="11">
    <source>
        <dbReference type="PIRNR" id="PIRNR016308"/>
    </source>
</evidence>
<evidence type="ECO:0000256" key="15">
    <source>
        <dbReference type="RuleBase" id="RU366025"/>
    </source>
</evidence>
<keyword evidence="9 11" id="KW-0788">Thiol protease</keyword>
<dbReference type="PANTHER" id="PTHR21646:SF10">
    <property type="entry name" value="UBIQUITIN CARBOXYL-TERMINAL HYDROLASE 14"/>
    <property type="match status" value="1"/>
</dbReference>
<keyword evidence="6 14" id="KW-0863">Zinc-finger</keyword>
<evidence type="ECO:0000256" key="5">
    <source>
        <dbReference type="ARBA" id="ARBA00022737"/>
    </source>
</evidence>
<organism evidence="19 20">
    <name type="scientific">Mizuhopecten yessoensis</name>
    <name type="common">Japanese scallop</name>
    <name type="synonym">Patinopecten yessoensis</name>
    <dbReference type="NCBI Taxonomy" id="6573"/>
    <lineage>
        <taxon>Eukaryota</taxon>
        <taxon>Metazoa</taxon>
        <taxon>Spiralia</taxon>
        <taxon>Lophotrochozoa</taxon>
        <taxon>Mollusca</taxon>
        <taxon>Bivalvia</taxon>
        <taxon>Autobranchia</taxon>
        <taxon>Pteriomorphia</taxon>
        <taxon>Pectinida</taxon>
        <taxon>Pectinoidea</taxon>
        <taxon>Pectinidae</taxon>
        <taxon>Mizuhopecten</taxon>
    </lineage>
</organism>
<dbReference type="GO" id="GO:0004843">
    <property type="term" value="F:cysteine-type deubiquitinase activity"/>
    <property type="evidence" value="ECO:0007669"/>
    <property type="project" value="UniProtKB-UniRule"/>
</dbReference>
<evidence type="ECO:0000256" key="7">
    <source>
        <dbReference type="ARBA" id="ARBA00022786"/>
    </source>
</evidence>
<dbReference type="Proteomes" id="UP000242188">
    <property type="component" value="Unassembled WGS sequence"/>
</dbReference>
<evidence type="ECO:0000256" key="3">
    <source>
        <dbReference type="ARBA" id="ARBA00022670"/>
    </source>
</evidence>
<evidence type="ECO:0000256" key="14">
    <source>
        <dbReference type="PROSITE-ProRule" id="PRU00502"/>
    </source>
</evidence>
<dbReference type="PROSITE" id="PS50271">
    <property type="entry name" value="ZF_UBP"/>
    <property type="match status" value="1"/>
</dbReference>
<feature type="domain" description="USP" evidence="17">
    <location>
        <begin position="318"/>
        <end position="806"/>
    </location>
</feature>
<keyword evidence="10 11" id="KW-0862">Zinc</keyword>
<evidence type="ECO:0000313" key="20">
    <source>
        <dbReference type="Proteomes" id="UP000242188"/>
    </source>
</evidence>
<dbReference type="EMBL" id="NEDP02005506">
    <property type="protein sequence ID" value="OWF39838.1"/>
    <property type="molecule type" value="Genomic_DNA"/>
</dbReference>
<keyword evidence="20" id="KW-1185">Reference proteome</keyword>
<dbReference type="InterPro" id="IPR041432">
    <property type="entry name" value="UBP13_Znf-UBP_var"/>
</dbReference>
<keyword evidence="4 11" id="KW-0479">Metal-binding</keyword>
<dbReference type="InterPro" id="IPR015940">
    <property type="entry name" value="UBA"/>
</dbReference>
<feature type="binding site" evidence="13">
    <location>
        <position position="194"/>
    </location>
    <ligand>
        <name>Zn(2+)</name>
        <dbReference type="ChEBI" id="CHEBI:29105"/>
    </ligand>
</feature>
<dbReference type="PROSITE" id="PS50030">
    <property type="entry name" value="UBA"/>
    <property type="match status" value="2"/>
</dbReference>
<dbReference type="Gene3D" id="3.30.40.10">
    <property type="entry name" value="Zinc/RING finger domain, C3HC4 (zinc finger)"/>
    <property type="match status" value="2"/>
</dbReference>
<dbReference type="Pfam" id="PF00443">
    <property type="entry name" value="UCH"/>
    <property type="match status" value="1"/>
</dbReference>
<dbReference type="InterPro" id="IPR001394">
    <property type="entry name" value="Peptidase_C19_UCH"/>
</dbReference>
<keyword evidence="3 11" id="KW-0645">Protease</keyword>
<feature type="binding site" evidence="13">
    <location>
        <position position="191"/>
    </location>
    <ligand>
        <name>Zn(2+)</name>
        <dbReference type="ChEBI" id="CHEBI:29105"/>
    </ligand>
</feature>
<dbReference type="STRING" id="6573.A0A210PTM4"/>
<name>A0A210PTM4_MIZYE</name>
<keyword evidence="8 11" id="KW-0378">Hydrolase</keyword>
<dbReference type="PROSITE" id="PS00973">
    <property type="entry name" value="USP_2"/>
    <property type="match status" value="1"/>
</dbReference>
<feature type="binding site" evidence="13">
    <location>
        <position position="224"/>
    </location>
    <ligand>
        <name>Zn(2+)</name>
        <dbReference type="ChEBI" id="CHEBI:29105"/>
    </ligand>
</feature>
<dbReference type="InterPro" id="IPR018200">
    <property type="entry name" value="USP_CS"/>
</dbReference>
<dbReference type="InterPro" id="IPR009060">
    <property type="entry name" value="UBA-like_sf"/>
</dbReference>
<dbReference type="GO" id="GO:0016579">
    <property type="term" value="P:protein deubiquitination"/>
    <property type="evidence" value="ECO:0007669"/>
    <property type="project" value="InterPro"/>
</dbReference>
<dbReference type="InterPro" id="IPR013083">
    <property type="entry name" value="Znf_RING/FYVE/PHD"/>
</dbReference>
<keyword evidence="5" id="KW-0677">Repeat</keyword>
<dbReference type="FunFam" id="3.30.40.10:FF:000026">
    <property type="entry name" value="Ubiquitin carboxyl-terminal hydrolase"/>
    <property type="match status" value="1"/>
</dbReference>
<dbReference type="PIRSF" id="PIRSF016308">
    <property type="entry name" value="UBP"/>
    <property type="match status" value="1"/>
</dbReference>
<evidence type="ECO:0000256" key="2">
    <source>
        <dbReference type="ARBA" id="ARBA00009085"/>
    </source>
</evidence>
<dbReference type="GO" id="GO:0008270">
    <property type="term" value="F:zinc ion binding"/>
    <property type="evidence" value="ECO:0007669"/>
    <property type="project" value="UniProtKB-UniRule"/>
</dbReference>
<dbReference type="CDD" id="cd02658">
    <property type="entry name" value="Peptidase_C19B"/>
    <property type="match status" value="1"/>
</dbReference>
<dbReference type="OrthoDB" id="361536at2759"/>
<dbReference type="PROSITE" id="PS50235">
    <property type="entry name" value="USP_3"/>
    <property type="match status" value="1"/>
</dbReference>
<evidence type="ECO:0000256" key="8">
    <source>
        <dbReference type="ARBA" id="ARBA00022801"/>
    </source>
</evidence>
<dbReference type="CDD" id="cd14386">
    <property type="entry name" value="UBA2_UBP5"/>
    <property type="match status" value="1"/>
</dbReference>
<feature type="domain" description="UBA" evidence="16">
    <location>
        <begin position="679"/>
        <end position="719"/>
    </location>
</feature>
<dbReference type="GO" id="GO:0006508">
    <property type="term" value="P:proteolysis"/>
    <property type="evidence" value="ECO:0007669"/>
    <property type="project" value="UniProtKB-KW"/>
</dbReference>
<feature type="active site" description="Nucleophile" evidence="12">
    <location>
        <position position="327"/>
    </location>
</feature>
<dbReference type="InterPro" id="IPR038765">
    <property type="entry name" value="Papain-like_cys_pep_sf"/>
</dbReference>
<evidence type="ECO:0000256" key="12">
    <source>
        <dbReference type="PIRSR" id="PIRSR016308-1"/>
    </source>
</evidence>
<dbReference type="SMART" id="SM00165">
    <property type="entry name" value="UBA"/>
    <property type="match status" value="2"/>
</dbReference>
<dbReference type="PANTHER" id="PTHR21646">
    <property type="entry name" value="UBIQUITIN CARBOXYL-TERMINAL HYDROLASE"/>
    <property type="match status" value="1"/>
</dbReference>
<dbReference type="EC" id="3.4.19.12" evidence="11 15"/>
<dbReference type="SUPFAM" id="SSF57850">
    <property type="entry name" value="RING/U-box"/>
    <property type="match status" value="1"/>
</dbReference>
<dbReference type="Gene3D" id="1.10.8.10">
    <property type="entry name" value="DNA helicase RuvA subunit, C-terminal domain"/>
    <property type="match status" value="2"/>
</dbReference>
<dbReference type="CDD" id="cd14294">
    <property type="entry name" value="UBA1_UBP5_like"/>
    <property type="match status" value="1"/>
</dbReference>
<evidence type="ECO:0000256" key="9">
    <source>
        <dbReference type="ARBA" id="ARBA00022807"/>
    </source>
</evidence>
<comment type="catalytic activity">
    <reaction evidence="1 11 15">
        <text>Thiol-dependent hydrolysis of ester, thioester, amide, peptide and isopeptide bonds formed by the C-terminal Gly of ubiquitin (a 76-residue protein attached to proteins as an intracellular targeting signal).</text>
        <dbReference type="EC" id="3.4.19.12"/>
    </reaction>
</comment>
<reference evidence="19 20" key="1">
    <citation type="journal article" date="2017" name="Nat. Ecol. Evol.">
        <title>Scallop genome provides insights into evolution of bilaterian karyotype and development.</title>
        <authorList>
            <person name="Wang S."/>
            <person name="Zhang J."/>
            <person name="Jiao W."/>
            <person name="Li J."/>
            <person name="Xun X."/>
            <person name="Sun Y."/>
            <person name="Guo X."/>
            <person name="Huan P."/>
            <person name="Dong B."/>
            <person name="Zhang L."/>
            <person name="Hu X."/>
            <person name="Sun X."/>
            <person name="Wang J."/>
            <person name="Zhao C."/>
            <person name="Wang Y."/>
            <person name="Wang D."/>
            <person name="Huang X."/>
            <person name="Wang R."/>
            <person name="Lv J."/>
            <person name="Li Y."/>
            <person name="Zhang Z."/>
            <person name="Liu B."/>
            <person name="Lu W."/>
            <person name="Hui Y."/>
            <person name="Liang J."/>
            <person name="Zhou Z."/>
            <person name="Hou R."/>
            <person name="Li X."/>
            <person name="Liu Y."/>
            <person name="Li H."/>
            <person name="Ning X."/>
            <person name="Lin Y."/>
            <person name="Zhao L."/>
            <person name="Xing Q."/>
            <person name="Dou J."/>
            <person name="Li Y."/>
            <person name="Mao J."/>
            <person name="Guo H."/>
            <person name="Dou H."/>
            <person name="Li T."/>
            <person name="Mu C."/>
            <person name="Jiang W."/>
            <person name="Fu Q."/>
            <person name="Fu X."/>
            <person name="Miao Y."/>
            <person name="Liu J."/>
            <person name="Yu Q."/>
            <person name="Li R."/>
            <person name="Liao H."/>
            <person name="Li X."/>
            <person name="Kong Y."/>
            <person name="Jiang Z."/>
            <person name="Chourrout D."/>
            <person name="Li R."/>
            <person name="Bao Z."/>
        </authorList>
    </citation>
    <scope>NUCLEOTIDE SEQUENCE [LARGE SCALE GENOMIC DNA]</scope>
    <source>
        <strain evidence="19 20">PY_sf001</strain>
    </source>
</reference>
<feature type="binding site" evidence="13">
    <location>
        <position position="211"/>
    </location>
    <ligand>
        <name>Zn(2+)</name>
        <dbReference type="ChEBI" id="CHEBI:29105"/>
    </ligand>
</feature>
<evidence type="ECO:0000256" key="6">
    <source>
        <dbReference type="ARBA" id="ARBA00022771"/>
    </source>
</evidence>
<evidence type="ECO:0000259" key="16">
    <source>
        <dbReference type="PROSITE" id="PS50030"/>
    </source>
</evidence>
<dbReference type="FunFam" id="1.10.8.10:FF:000016">
    <property type="entry name" value="Ubiquitin carboxyl-terminal hydrolase"/>
    <property type="match status" value="1"/>
</dbReference>
<sequence length="806" mass="90049">MALGSLSQHLTKIRSPFGGEKVFKDECAFSFDNPECDTGLYVCMNKFIGLGKRFVESYYRKTGNAVFLHLKRIRKEVPQETESPPEKKPTKMAIGLEGGFNLDEKKYVFEEQNSVVVLPEWTVIPLDTPDLPDMVQISVAAILGADDAWKLAEAAAMSGTWEGEKRKVSKHAENLKQLGNGKKIPPSGWRCEKCDLTTNLWLNLTDGSILCGRRFFDGSGGNNHAVDHYEVKRHPLAVKLGTITIDGADVFSYDEDDMVEDPYLDKHLAHFGINITSLEKTDKTMVEMEIDLNQKIGEWDVIQESGSKLTPLFGCGYTGMRNLGNSCYMNSVMQVLFTIPDFIQRYCNNAADIFQCASDDPSAEFIVQMAKLGKGLNSGEYSKPPPEGVNENIQPPTGVRPQMFKTLVGQGHPEFSTKRQQDAQEFYLHLINLIERNTGGQVNPTGSLKFQVEERVECMQSHKVKYTNRCDYCLALPVPLEAAVNKVEVAQYEAKKKEVEAEGKRMDPKELVRPRIPMSACLQCFQGDEIVDDFYSSAVKGKCTAKKTTRLSSFPDYLMIQLKKFTVGQDWVPKKLDVSIDVPEELDLASLRGSGLRTGEEELPQEHEGPPAVEINEAVVAQLMDMGFPFEACKRAVFNTNNSGAEAAMNWIMEHMEDADFSSPFTPPGASKASTGAFTPNEDHLVMIMSMGFSRDQAIKALKATDNNVERAADWIFSHVDELSAPMETEEPAGAGAGPSQPAFRDGREKYRLKAFISHMGTSTMVGHYVCHIRKDNRWVIFNDEKVALSENPPRDLAYLYLYERV</sequence>
<feature type="active site" description="Proton acceptor" evidence="12">
    <location>
        <position position="768"/>
    </location>
</feature>
<dbReference type="SMART" id="SM00290">
    <property type="entry name" value="ZnF_UBP"/>
    <property type="match status" value="1"/>
</dbReference>
<dbReference type="InterPro" id="IPR028889">
    <property type="entry name" value="USP"/>
</dbReference>
<dbReference type="AlphaFoldDB" id="A0A210PTM4"/>
<comment type="similarity">
    <text evidence="2 11 15">Belongs to the peptidase C19 family.</text>
</comment>
<feature type="domain" description="UBP-type" evidence="18">
    <location>
        <begin position="167"/>
        <end position="275"/>
    </location>
</feature>
<dbReference type="SUPFAM" id="SSF54001">
    <property type="entry name" value="Cysteine proteinases"/>
    <property type="match status" value="1"/>
</dbReference>
<dbReference type="InterPro" id="IPR016652">
    <property type="entry name" value="Ubiquitinyl_hydrolase"/>
</dbReference>
<feature type="domain" description="UBA" evidence="16">
    <location>
        <begin position="614"/>
        <end position="655"/>
    </location>
</feature>
<dbReference type="Pfam" id="PF00627">
    <property type="entry name" value="UBA"/>
    <property type="match status" value="2"/>
</dbReference>
<dbReference type="Pfam" id="PF17807">
    <property type="entry name" value="zf-UBP_var"/>
    <property type="match status" value="1"/>
</dbReference>
<comment type="caution">
    <text evidence="19">The sequence shown here is derived from an EMBL/GenBank/DDBJ whole genome shotgun (WGS) entry which is preliminary data.</text>
</comment>
<evidence type="ECO:0000256" key="1">
    <source>
        <dbReference type="ARBA" id="ARBA00000707"/>
    </source>
</evidence>
<evidence type="ECO:0000256" key="13">
    <source>
        <dbReference type="PIRSR" id="PIRSR016308-3"/>
    </source>
</evidence>
<evidence type="ECO:0000313" key="19">
    <source>
        <dbReference type="EMBL" id="OWF39838.1"/>
    </source>
</evidence>
<dbReference type="SUPFAM" id="SSF46934">
    <property type="entry name" value="UBA-like"/>
    <property type="match status" value="1"/>
</dbReference>
<accession>A0A210PTM4</accession>